<dbReference type="GO" id="GO:0017004">
    <property type="term" value="P:cytochrome complex assembly"/>
    <property type="evidence" value="ECO:0007669"/>
    <property type="project" value="UniProtKB-KW"/>
</dbReference>
<dbReference type="Gene3D" id="3.40.30.10">
    <property type="entry name" value="Glutaredoxin"/>
    <property type="match status" value="1"/>
</dbReference>
<gene>
    <name evidence="6" type="ORF">O9A_00238</name>
</gene>
<dbReference type="InterPro" id="IPR036249">
    <property type="entry name" value="Thioredoxin-like_sf"/>
</dbReference>
<dbReference type="GO" id="GO:0015036">
    <property type="term" value="F:disulfide oxidoreductase activity"/>
    <property type="evidence" value="ECO:0007669"/>
    <property type="project" value="UniProtKB-ARBA"/>
</dbReference>
<dbReference type="SUPFAM" id="SSF52833">
    <property type="entry name" value="Thioredoxin-like"/>
    <property type="match status" value="1"/>
</dbReference>
<dbReference type="RefSeq" id="WP_034460154.1">
    <property type="nucleotide sequence ID" value="NZ_CADEAH010000002.1"/>
</dbReference>
<keyword evidence="2" id="KW-0201">Cytochrome c-type biogenesis</keyword>
<evidence type="ECO:0000259" key="5">
    <source>
        <dbReference type="PROSITE" id="PS51352"/>
    </source>
</evidence>
<keyword evidence="4" id="KW-0812">Transmembrane</keyword>
<dbReference type="HOGENOM" id="CLU_042529_11_0_5"/>
<evidence type="ECO:0000256" key="4">
    <source>
        <dbReference type="SAM" id="Phobius"/>
    </source>
</evidence>
<proteinExistence type="predicted"/>
<evidence type="ECO:0000313" key="7">
    <source>
        <dbReference type="Proteomes" id="UP000027015"/>
    </source>
</evidence>
<evidence type="ECO:0000256" key="2">
    <source>
        <dbReference type="ARBA" id="ARBA00022748"/>
    </source>
</evidence>
<name>A0A067WGW9_9HYPH</name>
<dbReference type="EMBL" id="AHPL01000003">
    <property type="protein sequence ID" value="KEC56013.1"/>
    <property type="molecule type" value="Genomic_DNA"/>
</dbReference>
<dbReference type="PROSITE" id="PS00194">
    <property type="entry name" value="THIOREDOXIN_1"/>
    <property type="match status" value="1"/>
</dbReference>
<evidence type="ECO:0000313" key="6">
    <source>
        <dbReference type="EMBL" id="KEC56013.1"/>
    </source>
</evidence>
<keyword evidence="3" id="KW-0676">Redox-active center</keyword>
<keyword evidence="4" id="KW-0472">Membrane</keyword>
<reference evidence="6 7" key="1">
    <citation type="submission" date="2012-04" db="EMBL/GenBank/DDBJ databases">
        <title>The Genome Sequence of Bartonella koehlerae C-29.</title>
        <authorList>
            <consortium name="The Broad Institute Genome Sequencing Platform"/>
            <consortium name="The Broad Institute Genome Sequencing Center for Infectious Disease"/>
            <person name="Feldgarden M."/>
            <person name="Kirby J."/>
            <person name="Kosoy M."/>
            <person name="Birtles R."/>
            <person name="Probert W.S."/>
            <person name="Chiaraviglio L."/>
            <person name="Walker B."/>
            <person name="Young S.K."/>
            <person name="Zeng Q."/>
            <person name="Gargeya S."/>
            <person name="Fitzgerald M."/>
            <person name="Haas B."/>
            <person name="Abouelleil A."/>
            <person name="Alvarado L."/>
            <person name="Arachchi H.M."/>
            <person name="Berlin A.M."/>
            <person name="Chapman S.B."/>
            <person name="Goldberg J."/>
            <person name="Griggs A."/>
            <person name="Gujja S."/>
            <person name="Hansen M."/>
            <person name="Howarth C."/>
            <person name="Imamovic A."/>
            <person name="Larimer J."/>
            <person name="McCowen C."/>
            <person name="Montmayeur A."/>
            <person name="Murphy C."/>
            <person name="Neiman D."/>
            <person name="Pearson M."/>
            <person name="Priest M."/>
            <person name="Roberts A."/>
            <person name="Saif S."/>
            <person name="Shea T."/>
            <person name="Sisk P."/>
            <person name="Sykes S."/>
            <person name="Wortman J."/>
            <person name="Nusbaum C."/>
            <person name="Birren B."/>
        </authorList>
    </citation>
    <scope>NUCLEOTIDE SEQUENCE [LARGE SCALE GENOMIC DNA]</scope>
    <source>
        <strain evidence="6 7">C-29</strain>
    </source>
</reference>
<evidence type="ECO:0000256" key="1">
    <source>
        <dbReference type="ARBA" id="ARBA00004196"/>
    </source>
</evidence>
<dbReference type="InterPro" id="IPR013740">
    <property type="entry name" value="Redoxin"/>
</dbReference>
<comment type="subcellular location">
    <subcellularLocation>
        <location evidence="1">Cell envelope</location>
    </subcellularLocation>
</comment>
<dbReference type="Pfam" id="PF08534">
    <property type="entry name" value="Redoxin"/>
    <property type="match status" value="1"/>
</dbReference>
<dbReference type="eggNOG" id="COG0526">
    <property type="taxonomic scope" value="Bacteria"/>
</dbReference>
<feature type="transmembrane region" description="Helical" evidence="4">
    <location>
        <begin position="18"/>
        <end position="36"/>
    </location>
</feature>
<organism evidence="6 7">
    <name type="scientific">Bartonella koehlerae C-29</name>
    <dbReference type="NCBI Taxonomy" id="1134510"/>
    <lineage>
        <taxon>Bacteria</taxon>
        <taxon>Pseudomonadati</taxon>
        <taxon>Pseudomonadota</taxon>
        <taxon>Alphaproteobacteria</taxon>
        <taxon>Hyphomicrobiales</taxon>
        <taxon>Bartonellaceae</taxon>
        <taxon>Bartonella</taxon>
    </lineage>
</organism>
<dbReference type="AlphaFoldDB" id="A0A067WGW9"/>
<feature type="domain" description="Thioredoxin" evidence="5">
    <location>
        <begin position="84"/>
        <end position="234"/>
    </location>
</feature>
<dbReference type="PATRIC" id="fig|1134510.3.peg.303"/>
<sequence>MIPQNITSLKKKKTKMRIFIACFSVAVILIGIGLHATKEPHDKKASFFTNLIPRERENVGKIQEEKMVAIRKAAKGFFTHLRFADTPYDMNQLSFKNLQGKYHKLGEFTGKPMLINLWAIWCLPCRTEMPELAQLKRELGGENFDVIAINIDQAASPEKIQQFLQNIGADNLLYYRDETMSIFNNLRKQGLALGLPITFLIDKKGHLIASFNGAAPWANDDAKALIKAFIRETQ</sequence>
<keyword evidence="7" id="KW-1185">Reference proteome</keyword>
<dbReference type="PANTHER" id="PTHR42852:SF13">
    <property type="entry name" value="PROTEIN DIPZ"/>
    <property type="match status" value="1"/>
</dbReference>
<protein>
    <recommendedName>
        <fullName evidence="5">Thioredoxin domain-containing protein</fullName>
    </recommendedName>
</protein>
<dbReference type="STRING" id="1134510.O9A_00238"/>
<accession>A0A067WGW9</accession>
<dbReference type="InterPro" id="IPR017937">
    <property type="entry name" value="Thioredoxin_CS"/>
</dbReference>
<dbReference type="InterPro" id="IPR050553">
    <property type="entry name" value="Thioredoxin_ResA/DsbE_sf"/>
</dbReference>
<dbReference type="OrthoDB" id="9799347at2"/>
<dbReference type="PANTHER" id="PTHR42852">
    <property type="entry name" value="THIOL:DISULFIDE INTERCHANGE PROTEIN DSBE"/>
    <property type="match status" value="1"/>
</dbReference>
<dbReference type="GO" id="GO:0030313">
    <property type="term" value="C:cell envelope"/>
    <property type="evidence" value="ECO:0007669"/>
    <property type="project" value="UniProtKB-SubCell"/>
</dbReference>
<dbReference type="InterPro" id="IPR013766">
    <property type="entry name" value="Thioredoxin_domain"/>
</dbReference>
<dbReference type="PROSITE" id="PS51352">
    <property type="entry name" value="THIOREDOXIN_2"/>
    <property type="match status" value="1"/>
</dbReference>
<comment type="caution">
    <text evidence="6">The sequence shown here is derived from an EMBL/GenBank/DDBJ whole genome shotgun (WGS) entry which is preliminary data.</text>
</comment>
<dbReference type="CDD" id="cd02966">
    <property type="entry name" value="TlpA_like_family"/>
    <property type="match status" value="1"/>
</dbReference>
<evidence type="ECO:0000256" key="3">
    <source>
        <dbReference type="ARBA" id="ARBA00023284"/>
    </source>
</evidence>
<dbReference type="Proteomes" id="UP000027015">
    <property type="component" value="Unassembled WGS sequence"/>
</dbReference>
<keyword evidence="4" id="KW-1133">Transmembrane helix</keyword>